<organism evidence="2 3">
    <name type="scientific">Knipowitschia caucasica</name>
    <name type="common">Caucasian dwarf goby</name>
    <name type="synonym">Pomatoschistus caucasicus</name>
    <dbReference type="NCBI Taxonomy" id="637954"/>
    <lineage>
        <taxon>Eukaryota</taxon>
        <taxon>Metazoa</taxon>
        <taxon>Chordata</taxon>
        <taxon>Craniata</taxon>
        <taxon>Vertebrata</taxon>
        <taxon>Euteleostomi</taxon>
        <taxon>Actinopterygii</taxon>
        <taxon>Neopterygii</taxon>
        <taxon>Teleostei</taxon>
        <taxon>Neoteleostei</taxon>
        <taxon>Acanthomorphata</taxon>
        <taxon>Gobiaria</taxon>
        <taxon>Gobiiformes</taxon>
        <taxon>Gobioidei</taxon>
        <taxon>Gobiidae</taxon>
        <taxon>Gobiinae</taxon>
        <taxon>Knipowitschia</taxon>
    </lineage>
</organism>
<dbReference type="Proteomes" id="UP001497482">
    <property type="component" value="Chromosome 14"/>
</dbReference>
<evidence type="ECO:0000313" key="3">
    <source>
        <dbReference type="Proteomes" id="UP001497482"/>
    </source>
</evidence>
<reference evidence="2 3" key="1">
    <citation type="submission" date="2024-04" db="EMBL/GenBank/DDBJ databases">
        <authorList>
            <person name="Waldvogel A.-M."/>
            <person name="Schoenle A."/>
        </authorList>
    </citation>
    <scope>NUCLEOTIDE SEQUENCE [LARGE SCALE GENOMIC DNA]</scope>
</reference>
<feature type="compositionally biased region" description="Low complexity" evidence="1">
    <location>
        <begin position="1"/>
        <end position="14"/>
    </location>
</feature>
<sequence length="113" mass="11712">MSESAMSESAKSESVNLQDTVVPGPSLAAPPYSAPQSSDPGAFSPGAELPTDQTGPPPPYSALAPHLCEEKGLGSCETFPEPGPNPDLCPDEAALTPSAFDDKTVRRAFVRKI</sequence>
<keyword evidence="3" id="KW-1185">Reference proteome</keyword>
<gene>
    <name evidence="2" type="ORF">KC01_LOCUS10236</name>
</gene>
<dbReference type="EMBL" id="OZ035836">
    <property type="protein sequence ID" value="CAL1579143.1"/>
    <property type="molecule type" value="Genomic_DNA"/>
</dbReference>
<evidence type="ECO:0000256" key="1">
    <source>
        <dbReference type="SAM" id="MobiDB-lite"/>
    </source>
</evidence>
<protein>
    <submittedName>
        <fullName evidence="2">Uncharacterized protein</fullName>
    </submittedName>
</protein>
<proteinExistence type="predicted"/>
<accession>A0AAV2JSC9</accession>
<name>A0AAV2JSC9_KNICA</name>
<dbReference type="AlphaFoldDB" id="A0AAV2JSC9"/>
<feature type="region of interest" description="Disordered" evidence="1">
    <location>
        <begin position="1"/>
        <end position="65"/>
    </location>
</feature>
<evidence type="ECO:0000313" key="2">
    <source>
        <dbReference type="EMBL" id="CAL1579143.1"/>
    </source>
</evidence>